<keyword evidence="2 5" id="KW-0812">Transmembrane</keyword>
<dbReference type="GO" id="GO:0016020">
    <property type="term" value="C:membrane"/>
    <property type="evidence" value="ECO:0007669"/>
    <property type="project" value="UniProtKB-SubCell"/>
</dbReference>
<protein>
    <submittedName>
        <fullName evidence="7">TM2 domain-containing membrane protein YozV</fullName>
    </submittedName>
</protein>
<reference evidence="7 8" key="1">
    <citation type="submission" date="2020-07" db="EMBL/GenBank/DDBJ databases">
        <title>Genomic Encyclopedia of Type Strains, Phase III (KMG-III): the genomes of soil and plant-associated and newly described type strains.</title>
        <authorList>
            <person name="Whitman W."/>
        </authorList>
    </citation>
    <scope>NUCLEOTIDE SEQUENCE [LARGE SCALE GENOMIC DNA]</scope>
    <source>
        <strain evidence="7 8">CECT 8576</strain>
    </source>
</reference>
<dbReference type="PANTHER" id="PTHR21016:SF25">
    <property type="entry name" value="TM2 DOMAIN-CONTAINING PROTEIN DDB_G0277895-RELATED"/>
    <property type="match status" value="1"/>
</dbReference>
<dbReference type="Pfam" id="PF05154">
    <property type="entry name" value="TM2"/>
    <property type="match status" value="1"/>
</dbReference>
<evidence type="ECO:0000256" key="1">
    <source>
        <dbReference type="ARBA" id="ARBA00004141"/>
    </source>
</evidence>
<keyword evidence="8" id="KW-1185">Reference proteome</keyword>
<evidence type="ECO:0000313" key="8">
    <source>
        <dbReference type="Proteomes" id="UP000548304"/>
    </source>
</evidence>
<dbReference type="InterPro" id="IPR007829">
    <property type="entry name" value="TM2"/>
</dbReference>
<comment type="caution">
    <text evidence="7">The sequence shown here is derived from an EMBL/GenBank/DDBJ whole genome shotgun (WGS) entry which is preliminary data.</text>
</comment>
<comment type="subcellular location">
    <subcellularLocation>
        <location evidence="1">Membrane</location>
        <topology evidence="1">Multi-pass membrane protein</topology>
    </subcellularLocation>
</comment>
<dbReference type="InterPro" id="IPR050932">
    <property type="entry name" value="TM2D1-3-like"/>
</dbReference>
<evidence type="ECO:0000313" key="7">
    <source>
        <dbReference type="EMBL" id="NYH79260.1"/>
    </source>
</evidence>
<dbReference type="PANTHER" id="PTHR21016">
    <property type="entry name" value="BETA-AMYLOID BINDING PROTEIN-RELATED"/>
    <property type="match status" value="1"/>
</dbReference>
<evidence type="ECO:0000256" key="4">
    <source>
        <dbReference type="ARBA" id="ARBA00023136"/>
    </source>
</evidence>
<name>A0A852YZ29_9ACTN</name>
<dbReference type="EMBL" id="JACBYW010000004">
    <property type="protein sequence ID" value="NYH79260.1"/>
    <property type="molecule type" value="Genomic_DNA"/>
</dbReference>
<dbReference type="Proteomes" id="UP000548304">
    <property type="component" value="Unassembled WGS sequence"/>
</dbReference>
<evidence type="ECO:0000256" key="3">
    <source>
        <dbReference type="ARBA" id="ARBA00022989"/>
    </source>
</evidence>
<accession>A0A852YZ29</accession>
<keyword evidence="3 5" id="KW-1133">Transmembrane helix</keyword>
<organism evidence="7 8">
    <name type="scientific">Actinopolyspora biskrensis</name>
    <dbReference type="NCBI Taxonomy" id="1470178"/>
    <lineage>
        <taxon>Bacteria</taxon>
        <taxon>Bacillati</taxon>
        <taxon>Actinomycetota</taxon>
        <taxon>Actinomycetes</taxon>
        <taxon>Actinopolysporales</taxon>
        <taxon>Actinopolysporaceae</taxon>
        <taxon>Actinopolyspora</taxon>
    </lineage>
</organism>
<feature type="transmembrane region" description="Helical" evidence="5">
    <location>
        <begin position="18"/>
        <end position="37"/>
    </location>
</feature>
<proteinExistence type="predicted"/>
<dbReference type="RefSeq" id="WP_179535675.1">
    <property type="nucleotide sequence ID" value="NZ_JACBYW010000004.1"/>
</dbReference>
<evidence type="ECO:0000256" key="5">
    <source>
        <dbReference type="SAM" id="Phobius"/>
    </source>
</evidence>
<dbReference type="AlphaFoldDB" id="A0A852YZ29"/>
<feature type="domain" description="TM2" evidence="6">
    <location>
        <begin position="14"/>
        <end position="68"/>
    </location>
</feature>
<evidence type="ECO:0000256" key="2">
    <source>
        <dbReference type="ARBA" id="ARBA00022692"/>
    </source>
</evidence>
<evidence type="ECO:0000259" key="6">
    <source>
        <dbReference type="Pfam" id="PF05154"/>
    </source>
</evidence>
<feature type="transmembrane region" description="Helical" evidence="5">
    <location>
        <begin position="43"/>
        <end position="70"/>
    </location>
</feature>
<keyword evidence="4 5" id="KW-0472">Membrane</keyword>
<gene>
    <name evidence="7" type="ORF">FHR84_002594</name>
</gene>
<sequence length="93" mass="10533">MNSDYDLMEYQARQKSLVVSYVLWIFLGMFGAHRFYGKRVGTAVAQLVCTVTVIGSVVTAVWIIVDAFLIPGWIRDHNLRLADELRERGAARS</sequence>